<feature type="domain" description="At1g61320/AtMIF1 LRR" evidence="2">
    <location>
        <begin position="68"/>
        <end position="246"/>
    </location>
</feature>
<dbReference type="SUPFAM" id="SSF52047">
    <property type="entry name" value="RNI-like"/>
    <property type="match status" value="1"/>
</dbReference>
<protein>
    <recommendedName>
        <fullName evidence="4">F-box domain-containing protein</fullName>
    </recommendedName>
</protein>
<evidence type="ECO:0000259" key="1">
    <source>
        <dbReference type="Pfam" id="PF00646"/>
    </source>
</evidence>
<sequence>MADLLPECLVQKILCFLTYKQSSKMSIVSKTWLEAWSTLPNLELYLYRGKSNIKIIDTIMERYRDGKIPIKKLRLSESIIYERCRVSPPIPIDNCLDIALQSGLQHLVLNSISYPLPISTILTAKSLRKLVIMDCTLSLANGVVNQNSLTELSIGHVELDKNIFETLLNSCPLIETFTFEGCNRFDVFYLRKIKSVNLKVLKIEAGAAMWEIDAPNLVSFEYKGLKIPEFKTARQLEKSKILFYRSDYRYGDWFGKLRKFLLKSTGSCWSQVTIRSRKCNEIEMEQHNRVGAIALVDVLEVEVVFQDMDCSSFVNALLWSCRPKRLNLQPRLTLFTAFSDRLMYMKNTTMHSRLKQVQAFDENNQLLQLGSEQLTESVLPSWGSKRRNWVERAYFILDWCT</sequence>
<name>A0A6N2ARE7_SOLCI</name>
<accession>A0A6N2ARE7</accession>
<organism evidence="3">
    <name type="scientific">Solanum chilense</name>
    <name type="common">Tomato</name>
    <name type="synonym">Lycopersicon chilense</name>
    <dbReference type="NCBI Taxonomy" id="4083"/>
    <lineage>
        <taxon>Eukaryota</taxon>
        <taxon>Viridiplantae</taxon>
        <taxon>Streptophyta</taxon>
        <taxon>Embryophyta</taxon>
        <taxon>Tracheophyta</taxon>
        <taxon>Spermatophyta</taxon>
        <taxon>Magnoliopsida</taxon>
        <taxon>eudicotyledons</taxon>
        <taxon>Gunneridae</taxon>
        <taxon>Pentapetalae</taxon>
        <taxon>asterids</taxon>
        <taxon>lamiids</taxon>
        <taxon>Solanales</taxon>
        <taxon>Solanaceae</taxon>
        <taxon>Solanoideae</taxon>
        <taxon>Solaneae</taxon>
        <taxon>Solanum</taxon>
        <taxon>Solanum subgen. Lycopersicon</taxon>
    </lineage>
</organism>
<dbReference type="InterPro" id="IPR055357">
    <property type="entry name" value="LRR_At1g61320_AtMIF1"/>
</dbReference>
<dbReference type="Pfam" id="PF00646">
    <property type="entry name" value="F-box"/>
    <property type="match status" value="1"/>
</dbReference>
<dbReference type="InterPro" id="IPR001810">
    <property type="entry name" value="F-box_dom"/>
</dbReference>
<dbReference type="PANTHER" id="PTHR34145">
    <property type="entry name" value="OS02G0105600 PROTEIN"/>
    <property type="match status" value="1"/>
</dbReference>
<feature type="domain" description="F-box" evidence="1">
    <location>
        <begin position="4"/>
        <end position="41"/>
    </location>
</feature>
<proteinExistence type="predicted"/>
<evidence type="ECO:0000259" key="2">
    <source>
        <dbReference type="Pfam" id="PF23622"/>
    </source>
</evidence>
<dbReference type="Gene3D" id="3.80.10.10">
    <property type="entry name" value="Ribonuclease Inhibitor"/>
    <property type="match status" value="1"/>
</dbReference>
<gene>
    <name evidence="3" type="ORF">EJD97_023901</name>
</gene>
<dbReference type="SUPFAM" id="SSF81383">
    <property type="entry name" value="F-box domain"/>
    <property type="match status" value="1"/>
</dbReference>
<comment type="caution">
    <text evidence="3">The sequence shown here is derived from an EMBL/GenBank/DDBJ whole genome shotgun (WGS) entry which is preliminary data.</text>
</comment>
<dbReference type="PANTHER" id="PTHR34145:SF68">
    <property type="entry name" value="FBD DOMAIN-CONTAINING PROTEIN"/>
    <property type="match status" value="1"/>
</dbReference>
<dbReference type="Pfam" id="PF23622">
    <property type="entry name" value="LRR_At1g61320_AtMIF1"/>
    <property type="match status" value="1"/>
</dbReference>
<dbReference type="InterPro" id="IPR036047">
    <property type="entry name" value="F-box-like_dom_sf"/>
</dbReference>
<evidence type="ECO:0008006" key="4">
    <source>
        <dbReference type="Google" id="ProtNLM"/>
    </source>
</evidence>
<dbReference type="EMBL" id="RXGB01007933">
    <property type="protein sequence ID" value="TMW85037.1"/>
    <property type="molecule type" value="Genomic_DNA"/>
</dbReference>
<dbReference type="InterPro" id="IPR053772">
    <property type="entry name" value="At1g61320/At1g61330-like"/>
</dbReference>
<dbReference type="InterPro" id="IPR032675">
    <property type="entry name" value="LRR_dom_sf"/>
</dbReference>
<dbReference type="AlphaFoldDB" id="A0A6N2ARE7"/>
<evidence type="ECO:0000313" key="3">
    <source>
        <dbReference type="EMBL" id="TMW85037.1"/>
    </source>
</evidence>
<reference evidence="3" key="1">
    <citation type="submission" date="2019-05" db="EMBL/GenBank/DDBJ databases">
        <title>The de novo reference genome and transcriptome assemblies of the wild tomato species Solanum chilense.</title>
        <authorList>
            <person name="Stam R."/>
            <person name="Nosenko T."/>
            <person name="Hoerger A.C."/>
            <person name="Stephan W."/>
            <person name="Seidel M.A."/>
            <person name="Kuhn J.M.M."/>
            <person name="Haberer G."/>
            <person name="Tellier A."/>
        </authorList>
    </citation>
    <scope>NUCLEOTIDE SEQUENCE</scope>
    <source>
        <tissue evidence="3">Mature leaves</tissue>
    </source>
</reference>